<dbReference type="EnsemblPlants" id="Bo5g112430.1">
    <property type="protein sequence ID" value="Bo5g112430.1"/>
    <property type="gene ID" value="Bo5g112430"/>
</dbReference>
<dbReference type="InterPro" id="IPR006527">
    <property type="entry name" value="F-box-assoc_dom_typ1"/>
</dbReference>
<dbReference type="HOGENOM" id="CLU_998708_0_0_1"/>
<dbReference type="Proteomes" id="UP000032141">
    <property type="component" value="Chromosome C5"/>
</dbReference>
<keyword evidence="3" id="KW-1185">Reference proteome</keyword>
<evidence type="ECO:0000313" key="2">
    <source>
        <dbReference type="EnsemblPlants" id="Bo5g112430.1"/>
    </source>
</evidence>
<accession>A0A0D3CI93</accession>
<dbReference type="AlphaFoldDB" id="A0A0D3CI93"/>
<name>A0A0D3CI93_BRAOL</name>
<evidence type="ECO:0000259" key="1">
    <source>
        <dbReference type="Pfam" id="PF07734"/>
    </source>
</evidence>
<protein>
    <recommendedName>
        <fullName evidence="1">F-box associated beta-propeller type 1 domain-containing protein</fullName>
    </recommendedName>
</protein>
<dbReference type="Pfam" id="PF07734">
    <property type="entry name" value="FBA_1"/>
    <property type="match status" value="1"/>
</dbReference>
<proteinExistence type="predicted"/>
<sequence>MWDVSCVGTHNLRIKREEWASVRFENPDNDYDDLRSFARFGSRNTFEGSNNLSKSGITHQFIGFMVKEYRICSMRFHLHGVGSSIKDIGVCCDGGGIRVMMCGRSRGSWRRLSLYGLCCDYNEQCHHFQFFFALEIGCAVLLNTKVPLKIFLMKMKMLEKKQVVQEWSLQHQKNEVFDGIMEVWNKETGPPRMNLELRHELDTTCLGRELERSRGRVRVRPYRRVRIRVPKQIGAHCICADEKLVVLYQRTVCPEVEILVTTNIEPDAVSWTTFLNIDM</sequence>
<reference evidence="2 3" key="1">
    <citation type="journal article" date="2014" name="Genome Biol.">
        <title>Transcriptome and methylome profiling reveals relics of genome dominance in the mesopolyploid Brassica oleracea.</title>
        <authorList>
            <person name="Parkin I.A."/>
            <person name="Koh C."/>
            <person name="Tang H."/>
            <person name="Robinson S.J."/>
            <person name="Kagale S."/>
            <person name="Clarke W.E."/>
            <person name="Town C.D."/>
            <person name="Nixon J."/>
            <person name="Krishnakumar V."/>
            <person name="Bidwell S.L."/>
            <person name="Denoeud F."/>
            <person name="Belcram H."/>
            <person name="Links M.G."/>
            <person name="Just J."/>
            <person name="Clarke C."/>
            <person name="Bender T."/>
            <person name="Huebert T."/>
            <person name="Mason A.S."/>
            <person name="Pires J.C."/>
            <person name="Barker G."/>
            <person name="Moore J."/>
            <person name="Walley P.G."/>
            <person name="Manoli S."/>
            <person name="Batley J."/>
            <person name="Edwards D."/>
            <person name="Nelson M.N."/>
            <person name="Wang X."/>
            <person name="Paterson A.H."/>
            <person name="King G."/>
            <person name="Bancroft I."/>
            <person name="Chalhoub B."/>
            <person name="Sharpe A.G."/>
        </authorList>
    </citation>
    <scope>NUCLEOTIDE SEQUENCE</scope>
    <source>
        <strain evidence="2 3">cv. TO1000</strain>
    </source>
</reference>
<feature type="domain" description="F-box associated beta-propeller type 1" evidence="1">
    <location>
        <begin position="239"/>
        <end position="276"/>
    </location>
</feature>
<evidence type="ECO:0000313" key="3">
    <source>
        <dbReference type="Proteomes" id="UP000032141"/>
    </source>
</evidence>
<dbReference type="Gramene" id="Bo5g112430.1">
    <property type="protein sequence ID" value="Bo5g112430.1"/>
    <property type="gene ID" value="Bo5g112430"/>
</dbReference>
<reference evidence="2" key="2">
    <citation type="submission" date="2015-03" db="UniProtKB">
        <authorList>
            <consortium name="EnsemblPlants"/>
        </authorList>
    </citation>
    <scope>IDENTIFICATION</scope>
</reference>
<organism evidence="2 3">
    <name type="scientific">Brassica oleracea var. oleracea</name>
    <dbReference type="NCBI Taxonomy" id="109376"/>
    <lineage>
        <taxon>Eukaryota</taxon>
        <taxon>Viridiplantae</taxon>
        <taxon>Streptophyta</taxon>
        <taxon>Embryophyta</taxon>
        <taxon>Tracheophyta</taxon>
        <taxon>Spermatophyta</taxon>
        <taxon>Magnoliopsida</taxon>
        <taxon>eudicotyledons</taxon>
        <taxon>Gunneridae</taxon>
        <taxon>Pentapetalae</taxon>
        <taxon>rosids</taxon>
        <taxon>malvids</taxon>
        <taxon>Brassicales</taxon>
        <taxon>Brassicaceae</taxon>
        <taxon>Brassiceae</taxon>
        <taxon>Brassica</taxon>
    </lineage>
</organism>